<evidence type="ECO:0000313" key="4">
    <source>
        <dbReference type="Proteomes" id="UP001419268"/>
    </source>
</evidence>
<organism evidence="3 4">
    <name type="scientific">Stephania cephalantha</name>
    <dbReference type="NCBI Taxonomy" id="152367"/>
    <lineage>
        <taxon>Eukaryota</taxon>
        <taxon>Viridiplantae</taxon>
        <taxon>Streptophyta</taxon>
        <taxon>Embryophyta</taxon>
        <taxon>Tracheophyta</taxon>
        <taxon>Spermatophyta</taxon>
        <taxon>Magnoliopsida</taxon>
        <taxon>Ranunculales</taxon>
        <taxon>Menispermaceae</taxon>
        <taxon>Menispermoideae</taxon>
        <taxon>Cissampelideae</taxon>
        <taxon>Stephania</taxon>
    </lineage>
</organism>
<evidence type="ECO:0000256" key="1">
    <source>
        <dbReference type="SAM" id="Phobius"/>
    </source>
</evidence>
<gene>
    <name evidence="3" type="ORF">Scep_019690</name>
</gene>
<feature type="domain" description="GST C-terminal" evidence="2">
    <location>
        <begin position="1"/>
        <end position="91"/>
    </location>
</feature>
<dbReference type="Pfam" id="PF00043">
    <property type="entry name" value="GST_C"/>
    <property type="match status" value="1"/>
</dbReference>
<dbReference type="GO" id="GO:0005737">
    <property type="term" value="C:cytoplasm"/>
    <property type="evidence" value="ECO:0007669"/>
    <property type="project" value="TreeGrafter"/>
</dbReference>
<dbReference type="GO" id="GO:0004364">
    <property type="term" value="F:glutathione transferase activity"/>
    <property type="evidence" value="ECO:0007669"/>
    <property type="project" value="InterPro"/>
</dbReference>
<dbReference type="InterPro" id="IPR004046">
    <property type="entry name" value="GST_C"/>
</dbReference>
<dbReference type="EMBL" id="JBBNAG010000008">
    <property type="protein sequence ID" value="KAK9112171.1"/>
    <property type="molecule type" value="Genomic_DNA"/>
</dbReference>
<dbReference type="InterPro" id="IPR036282">
    <property type="entry name" value="Glutathione-S-Trfase_C_sf"/>
</dbReference>
<dbReference type="PANTHER" id="PTHR11260">
    <property type="entry name" value="GLUTATHIONE S-TRANSFERASE, GST, SUPERFAMILY, GST DOMAIN CONTAINING"/>
    <property type="match status" value="1"/>
</dbReference>
<dbReference type="Proteomes" id="UP001419268">
    <property type="component" value="Unassembled WGS sequence"/>
</dbReference>
<dbReference type="InterPro" id="IPR045073">
    <property type="entry name" value="Omega/Tau-like"/>
</dbReference>
<comment type="caution">
    <text evidence="3">The sequence shown here is derived from an EMBL/GenBank/DDBJ whole genome shotgun (WGS) entry which is preliminary data.</text>
</comment>
<sequence length="103" mass="11669">MEEASELMRTLESELKGKRFFGGEGIGFLDIAANFVAFWVGVLQQVMGVSLIDEETFPVLCKWVEMFLSSSIVKETSPPRDKLLSFFQARLEARVASRPMVYK</sequence>
<dbReference type="InterPro" id="IPR045074">
    <property type="entry name" value="GST_C_Tau"/>
</dbReference>
<name>A0AAP0IC78_9MAGN</name>
<evidence type="ECO:0000313" key="3">
    <source>
        <dbReference type="EMBL" id="KAK9112171.1"/>
    </source>
</evidence>
<dbReference type="SUPFAM" id="SSF47616">
    <property type="entry name" value="GST C-terminal domain-like"/>
    <property type="match status" value="1"/>
</dbReference>
<dbReference type="CDD" id="cd03185">
    <property type="entry name" value="GST_C_Tau"/>
    <property type="match status" value="1"/>
</dbReference>
<dbReference type="Gene3D" id="1.20.1050.10">
    <property type="match status" value="1"/>
</dbReference>
<keyword evidence="1" id="KW-0472">Membrane</keyword>
<protein>
    <recommendedName>
        <fullName evidence="2">GST C-terminal domain-containing protein</fullName>
    </recommendedName>
</protein>
<dbReference type="PROSITE" id="PS50405">
    <property type="entry name" value="GST_CTER"/>
    <property type="match status" value="1"/>
</dbReference>
<dbReference type="AlphaFoldDB" id="A0AAP0IC78"/>
<reference evidence="3 4" key="1">
    <citation type="submission" date="2024-01" db="EMBL/GenBank/DDBJ databases">
        <title>Genome assemblies of Stephania.</title>
        <authorList>
            <person name="Yang L."/>
        </authorList>
    </citation>
    <scope>NUCLEOTIDE SEQUENCE [LARGE SCALE GENOMIC DNA]</scope>
    <source>
        <strain evidence="3">JXDWG</strain>
        <tissue evidence="3">Leaf</tissue>
    </source>
</reference>
<keyword evidence="4" id="KW-1185">Reference proteome</keyword>
<dbReference type="InterPro" id="IPR010987">
    <property type="entry name" value="Glutathione-S-Trfase_C-like"/>
</dbReference>
<dbReference type="PANTHER" id="PTHR11260:SF676">
    <property type="entry name" value="GLUTATHIONE S-TRANSFERASE U8"/>
    <property type="match status" value="1"/>
</dbReference>
<feature type="transmembrane region" description="Helical" evidence="1">
    <location>
        <begin position="20"/>
        <end position="42"/>
    </location>
</feature>
<keyword evidence="1" id="KW-0812">Transmembrane</keyword>
<evidence type="ECO:0000259" key="2">
    <source>
        <dbReference type="PROSITE" id="PS50405"/>
    </source>
</evidence>
<dbReference type="GO" id="GO:0006749">
    <property type="term" value="P:glutathione metabolic process"/>
    <property type="evidence" value="ECO:0007669"/>
    <property type="project" value="InterPro"/>
</dbReference>
<accession>A0AAP0IC78</accession>
<keyword evidence="1" id="KW-1133">Transmembrane helix</keyword>
<proteinExistence type="predicted"/>